<dbReference type="PANTHER" id="PTHR47955">
    <property type="entry name" value="CYTOCHROME P450 FAMILY 71 PROTEIN"/>
    <property type="match status" value="1"/>
</dbReference>
<keyword evidence="2 7" id="KW-0349">Heme</keyword>
<keyword evidence="3 7" id="KW-0479">Metal-binding</keyword>
<dbReference type="InterPro" id="IPR017972">
    <property type="entry name" value="Cyt_P450_CS"/>
</dbReference>
<keyword evidence="11" id="KW-1185">Reference proteome</keyword>
<dbReference type="GO" id="GO:0004497">
    <property type="term" value="F:monooxygenase activity"/>
    <property type="evidence" value="ECO:0007669"/>
    <property type="project" value="UniProtKB-KW"/>
</dbReference>
<protein>
    <recommendedName>
        <fullName evidence="12">Cytochrome P450</fullName>
    </recommendedName>
</protein>
<evidence type="ECO:0000256" key="1">
    <source>
        <dbReference type="ARBA" id="ARBA00010617"/>
    </source>
</evidence>
<keyword evidence="5 7" id="KW-0408">Iron</keyword>
<dbReference type="Gene3D" id="1.10.630.10">
    <property type="entry name" value="Cytochrome P450"/>
    <property type="match status" value="1"/>
</dbReference>
<keyword evidence="9" id="KW-0812">Transmembrane</keyword>
<evidence type="ECO:0000256" key="4">
    <source>
        <dbReference type="ARBA" id="ARBA00023002"/>
    </source>
</evidence>
<organism evidence="10 11">
    <name type="scientific">Zingiber officinale</name>
    <name type="common">Ginger</name>
    <name type="synonym">Amomum zingiber</name>
    <dbReference type="NCBI Taxonomy" id="94328"/>
    <lineage>
        <taxon>Eukaryota</taxon>
        <taxon>Viridiplantae</taxon>
        <taxon>Streptophyta</taxon>
        <taxon>Embryophyta</taxon>
        <taxon>Tracheophyta</taxon>
        <taxon>Spermatophyta</taxon>
        <taxon>Magnoliopsida</taxon>
        <taxon>Liliopsida</taxon>
        <taxon>Zingiberales</taxon>
        <taxon>Zingiberaceae</taxon>
        <taxon>Zingiber</taxon>
    </lineage>
</organism>
<dbReference type="InterPro" id="IPR036396">
    <property type="entry name" value="Cyt_P450_sf"/>
</dbReference>
<comment type="similarity">
    <text evidence="1 8">Belongs to the cytochrome P450 family.</text>
</comment>
<dbReference type="EMBL" id="JACMSC010000020">
    <property type="protein sequence ID" value="KAG6472745.1"/>
    <property type="molecule type" value="Genomic_DNA"/>
</dbReference>
<dbReference type="PRINTS" id="PR00385">
    <property type="entry name" value="P450"/>
</dbReference>
<dbReference type="Pfam" id="PF00067">
    <property type="entry name" value="p450"/>
    <property type="match status" value="2"/>
</dbReference>
<dbReference type="GO" id="GO:0020037">
    <property type="term" value="F:heme binding"/>
    <property type="evidence" value="ECO:0007669"/>
    <property type="project" value="InterPro"/>
</dbReference>
<feature type="binding site" description="axial binding residue" evidence="7">
    <location>
        <position position="463"/>
    </location>
    <ligand>
        <name>heme</name>
        <dbReference type="ChEBI" id="CHEBI:30413"/>
    </ligand>
    <ligandPart>
        <name>Fe</name>
        <dbReference type="ChEBI" id="CHEBI:18248"/>
    </ligandPart>
</feature>
<name>A0A8J5EQI0_ZINOF</name>
<evidence type="ECO:0000256" key="6">
    <source>
        <dbReference type="ARBA" id="ARBA00023033"/>
    </source>
</evidence>
<keyword evidence="4 8" id="KW-0560">Oxidoreductase</keyword>
<dbReference type="InterPro" id="IPR002401">
    <property type="entry name" value="Cyt_P450_E_grp-I"/>
</dbReference>
<comment type="cofactor">
    <cofactor evidence="7">
        <name>heme</name>
        <dbReference type="ChEBI" id="CHEBI:30413"/>
    </cofactor>
</comment>
<accession>A0A8J5EQI0</accession>
<evidence type="ECO:0000256" key="8">
    <source>
        <dbReference type="RuleBase" id="RU000461"/>
    </source>
</evidence>
<reference evidence="10 11" key="1">
    <citation type="submission" date="2020-08" db="EMBL/GenBank/DDBJ databases">
        <title>Plant Genome Project.</title>
        <authorList>
            <person name="Zhang R.-G."/>
        </authorList>
    </citation>
    <scope>NUCLEOTIDE SEQUENCE [LARGE SCALE GENOMIC DNA]</scope>
    <source>
        <tissue evidence="10">Rhizome</tissue>
    </source>
</reference>
<feature type="transmembrane region" description="Helical" evidence="9">
    <location>
        <begin position="6"/>
        <end position="28"/>
    </location>
</feature>
<dbReference type="PANTHER" id="PTHR47955:SF8">
    <property type="entry name" value="CYTOCHROME P450 71D11-LIKE"/>
    <property type="match status" value="1"/>
</dbReference>
<evidence type="ECO:0000256" key="3">
    <source>
        <dbReference type="ARBA" id="ARBA00022723"/>
    </source>
</evidence>
<dbReference type="GO" id="GO:0016705">
    <property type="term" value="F:oxidoreductase activity, acting on paired donors, with incorporation or reduction of molecular oxygen"/>
    <property type="evidence" value="ECO:0007669"/>
    <property type="project" value="InterPro"/>
</dbReference>
<evidence type="ECO:0000256" key="5">
    <source>
        <dbReference type="ARBA" id="ARBA00023004"/>
    </source>
</evidence>
<dbReference type="AlphaFoldDB" id="A0A8J5EQI0"/>
<dbReference type="PROSITE" id="PS00086">
    <property type="entry name" value="CYTOCHROME_P450"/>
    <property type="match status" value="1"/>
</dbReference>
<evidence type="ECO:0000256" key="2">
    <source>
        <dbReference type="ARBA" id="ARBA00022617"/>
    </source>
</evidence>
<dbReference type="InterPro" id="IPR001128">
    <property type="entry name" value="Cyt_P450"/>
</dbReference>
<dbReference type="Proteomes" id="UP000734854">
    <property type="component" value="Unassembled WGS sequence"/>
</dbReference>
<keyword evidence="9" id="KW-1133">Transmembrane helix</keyword>
<dbReference type="CDD" id="cd11072">
    <property type="entry name" value="CYP71-like"/>
    <property type="match status" value="1"/>
</dbReference>
<keyword evidence="6 8" id="KW-0503">Monooxygenase</keyword>
<proteinExistence type="inferred from homology"/>
<dbReference type="GO" id="GO:0005506">
    <property type="term" value="F:iron ion binding"/>
    <property type="evidence" value="ECO:0007669"/>
    <property type="project" value="InterPro"/>
</dbReference>
<evidence type="ECO:0000313" key="11">
    <source>
        <dbReference type="Proteomes" id="UP000734854"/>
    </source>
</evidence>
<dbReference type="FunFam" id="1.10.630.10:FF:000043">
    <property type="entry name" value="Cytochrome P450 99A2"/>
    <property type="match status" value="1"/>
</dbReference>
<keyword evidence="9" id="KW-0472">Membrane</keyword>
<gene>
    <name evidence="10" type="ORF">ZIOFF_070222</name>
</gene>
<dbReference type="SUPFAM" id="SSF48264">
    <property type="entry name" value="Cytochrome P450"/>
    <property type="match status" value="1"/>
</dbReference>
<sequence>MAMEANFLFSPSSITLFLGFFIALLVVLRRAGSGDRKSQGQVLAPLPPGPPRLPLIGNIHQIAGANPHRTLRSLARTHGPLILLRLGQVNLVVASCVEAVEDIIKRHDLNFASRPTDLTFANILAYDGLSVAMAPYGGYWKQMRKIYAMELLNSRRVKSFATIREDVVRKMTAEIDSKALAQTPLDLGAMLSSMANVLVVKTAFGERCKQQSEFLELVKEAVGLLTSFSVGDMYPSLKFLDTLTGLKAKLERVRGKLNKVFDEIMGQRQAAARADAPAEEDLFIDVLLRLRDKGGLDFPITTESIKAVVLINCSFRKYLLEEQRHHRRRLNGLCLELVKNPETMEKAQREIREAMRVKSSSKMEESDISKFSYLKLVIKETLRLHPPGPLMPPRVCENTCEVMGYRVPAGARVLINVFALGRDEAYWGADAESFKPERFESGSVDFTGLNFEFMSFGAGRRICPGMNFGLSAVEVGLAHLLFHFDWKLPHGMKTEDLDMMEISGTSEPRKTPLVVLADLAIPLP</sequence>
<evidence type="ECO:0000256" key="7">
    <source>
        <dbReference type="PIRSR" id="PIRSR602401-1"/>
    </source>
</evidence>
<evidence type="ECO:0000313" key="10">
    <source>
        <dbReference type="EMBL" id="KAG6472745.1"/>
    </source>
</evidence>
<evidence type="ECO:0000256" key="9">
    <source>
        <dbReference type="SAM" id="Phobius"/>
    </source>
</evidence>
<evidence type="ECO:0008006" key="12">
    <source>
        <dbReference type="Google" id="ProtNLM"/>
    </source>
</evidence>
<dbReference type="PRINTS" id="PR00463">
    <property type="entry name" value="EP450I"/>
</dbReference>
<comment type="caution">
    <text evidence="10">The sequence shown here is derived from an EMBL/GenBank/DDBJ whole genome shotgun (WGS) entry which is preliminary data.</text>
</comment>